<feature type="compositionally biased region" description="Acidic residues" evidence="1">
    <location>
        <begin position="64"/>
        <end position="99"/>
    </location>
</feature>
<reference evidence="2" key="1">
    <citation type="submission" date="2023-11" db="EMBL/GenBank/DDBJ databases">
        <title>Scrofimicrobium hongkongense sp. nov., isolated from a patient with peritonitis.</title>
        <authorList>
            <person name="Lao H.Y."/>
            <person name="Wong A.Y.P."/>
            <person name="Ng T.L."/>
            <person name="Wong R.Y.L."/>
            <person name="Yau M.C.Y."/>
            <person name="Lam J.Y.W."/>
            <person name="Siu G.K.H."/>
        </authorList>
    </citation>
    <scope>NUCLEOTIDE SEQUENCE</scope>
    <source>
        <strain evidence="2">R131</strain>
    </source>
</reference>
<dbReference type="EMBL" id="CP138335">
    <property type="protein sequence ID" value="XBW07289.1"/>
    <property type="molecule type" value="Genomic_DNA"/>
</dbReference>
<evidence type="ECO:0000256" key="1">
    <source>
        <dbReference type="SAM" id="MobiDB-lite"/>
    </source>
</evidence>
<dbReference type="RefSeq" id="WP_350257495.1">
    <property type="nucleotide sequence ID" value="NZ_CP138335.1"/>
</dbReference>
<evidence type="ECO:0000313" key="2">
    <source>
        <dbReference type="EMBL" id="XBW07289.1"/>
    </source>
</evidence>
<proteinExistence type="predicted"/>
<dbReference type="AlphaFoldDB" id="A0AAU7V5B0"/>
<protein>
    <submittedName>
        <fullName evidence="2">DNA primase</fullName>
    </submittedName>
</protein>
<feature type="region of interest" description="Disordered" evidence="1">
    <location>
        <begin position="62"/>
        <end position="99"/>
    </location>
</feature>
<sequence>MSQDARDALNLLIAALEQHFDVVQMEDLASDEALETAEQRLQDAFFTYDDLLYTTFGGELPFDLIDDEDDEDEDEDDDDSDDDVEFVIFEDEDEEHDSA</sequence>
<dbReference type="KEGG" id="sapp:SAC06_06450"/>
<organism evidence="2">
    <name type="scientific">Scrofimicrobium appendicitidis</name>
    <dbReference type="NCBI Taxonomy" id="3079930"/>
    <lineage>
        <taxon>Bacteria</taxon>
        <taxon>Bacillati</taxon>
        <taxon>Actinomycetota</taxon>
        <taxon>Actinomycetes</taxon>
        <taxon>Actinomycetales</taxon>
        <taxon>Actinomycetaceae</taxon>
        <taxon>Scrofimicrobium</taxon>
    </lineage>
</organism>
<gene>
    <name evidence="2" type="ORF">SAC06_06450</name>
</gene>
<accession>A0AAU7V5B0</accession>
<name>A0AAU7V5B0_9ACTO</name>